<organism evidence="1 2">
    <name type="scientific">Rotaria magnacalcarata</name>
    <dbReference type="NCBI Taxonomy" id="392030"/>
    <lineage>
        <taxon>Eukaryota</taxon>
        <taxon>Metazoa</taxon>
        <taxon>Spiralia</taxon>
        <taxon>Gnathifera</taxon>
        <taxon>Rotifera</taxon>
        <taxon>Eurotatoria</taxon>
        <taxon>Bdelloidea</taxon>
        <taxon>Philodinida</taxon>
        <taxon>Philodinidae</taxon>
        <taxon>Rotaria</taxon>
    </lineage>
</organism>
<evidence type="ECO:0000313" key="1">
    <source>
        <dbReference type="EMBL" id="CAF2161500.1"/>
    </source>
</evidence>
<accession>A0A816YLA9</accession>
<dbReference type="EMBL" id="CAJNRF010014810">
    <property type="protein sequence ID" value="CAF2161500.1"/>
    <property type="molecule type" value="Genomic_DNA"/>
</dbReference>
<sequence>MDNGEKHELPKQILQLQKTHVLINYKTYCDQTAFEGFGRTKLYDIINSIKPTQQQIVSGLDEFVVEGVEAWRSLSNPDVVEIGALIPYGTQTPAAYNKEQISNIIQQDFRRIILQHKVDRFIGKTKFIVYFIDDNFYITRNTTAQPEMQILPEFTNINSQTLIHRVTNPATLALEQLFNNKVGYDLLTDEQIIEILPLTISTLSEALTIENIKENIYMLTSLVVGQALYAMKSCSIRLNEHKKSGPACLVVSTVYRRLPKESSSFYQVYRLIPLPVLFQGEEYA</sequence>
<protein>
    <submittedName>
        <fullName evidence="1">Uncharacterized protein</fullName>
    </submittedName>
</protein>
<comment type="caution">
    <text evidence="1">The sequence shown here is derived from an EMBL/GenBank/DDBJ whole genome shotgun (WGS) entry which is preliminary data.</text>
</comment>
<reference evidence="1" key="1">
    <citation type="submission" date="2021-02" db="EMBL/GenBank/DDBJ databases">
        <authorList>
            <person name="Nowell W R."/>
        </authorList>
    </citation>
    <scope>NUCLEOTIDE SEQUENCE</scope>
</reference>
<name>A0A816YLA9_9BILA</name>
<proteinExistence type="predicted"/>
<feature type="non-terminal residue" evidence="1">
    <location>
        <position position="1"/>
    </location>
</feature>
<gene>
    <name evidence="1" type="ORF">WKI299_LOCUS32217</name>
</gene>
<dbReference type="AlphaFoldDB" id="A0A816YLA9"/>
<dbReference type="Proteomes" id="UP000663856">
    <property type="component" value="Unassembled WGS sequence"/>
</dbReference>
<evidence type="ECO:0000313" key="2">
    <source>
        <dbReference type="Proteomes" id="UP000663856"/>
    </source>
</evidence>